<gene>
    <name evidence="3" type="ORF">ACFOU2_12320</name>
</gene>
<sequence>MLVVTALFLYIYNSLPVFQSKEANFSLEQQQERVEQKVNKSIEGENIFQFMGKNQEEIIGMLGEPERIDPSAYDYEWWIYKNGVSSYMQIGIADSRVVTVYATGDELDAAPFQIGEQRDDLEKKVSMDSEVQLDYNGGDYRFELSGEDQQKSPLVRYNQVFVQLYFDHFLNTLSSIRIMDEETLLKQRPYELSYRGPLVNPKPLDDQQWHQVEEGAEKQILDITNVIRAHHELKPLLWNEKAANVAYKHSKDMSDHRYFSHVSPIEGDLGNRLKEGNVPFTMARENIAAQYQDGAAAVEGWLNSEGHRKALLNKDFTYLGVGVYQKYYTQNFIRTLP</sequence>
<accession>A0ABV8B506</accession>
<dbReference type="Pfam" id="PF00188">
    <property type="entry name" value="CAP"/>
    <property type="match status" value="1"/>
</dbReference>
<evidence type="ECO:0000313" key="3">
    <source>
        <dbReference type="EMBL" id="MFC3884232.1"/>
    </source>
</evidence>
<evidence type="ECO:0000259" key="2">
    <source>
        <dbReference type="Pfam" id="PF14504"/>
    </source>
</evidence>
<dbReference type="EMBL" id="JBHRZT010000052">
    <property type="protein sequence ID" value="MFC3884232.1"/>
    <property type="molecule type" value="Genomic_DNA"/>
</dbReference>
<dbReference type="Proteomes" id="UP001595752">
    <property type="component" value="Unassembled WGS sequence"/>
</dbReference>
<feature type="domain" description="SCP" evidence="1">
    <location>
        <begin position="221"/>
        <end position="331"/>
    </location>
</feature>
<proteinExistence type="predicted"/>
<dbReference type="PANTHER" id="PTHR31157">
    <property type="entry name" value="SCP DOMAIN-CONTAINING PROTEIN"/>
    <property type="match status" value="1"/>
</dbReference>
<dbReference type="InterPro" id="IPR029410">
    <property type="entry name" value="CAP_assoc"/>
</dbReference>
<dbReference type="PANTHER" id="PTHR31157:SF26">
    <property type="entry name" value="SCP-LIKE EXTRACELLULAR PROTEIN"/>
    <property type="match status" value="1"/>
</dbReference>
<reference evidence="4" key="1">
    <citation type="journal article" date="2019" name="Int. J. Syst. Evol. Microbiol.">
        <title>The Global Catalogue of Microorganisms (GCM) 10K type strain sequencing project: providing services to taxonomists for standard genome sequencing and annotation.</title>
        <authorList>
            <consortium name="The Broad Institute Genomics Platform"/>
            <consortium name="The Broad Institute Genome Sequencing Center for Infectious Disease"/>
            <person name="Wu L."/>
            <person name="Ma J."/>
        </authorList>
    </citation>
    <scope>NUCLEOTIDE SEQUENCE [LARGE SCALE GENOMIC DNA]</scope>
    <source>
        <strain evidence="4">CCUG 61889</strain>
    </source>
</reference>
<name>A0ABV8B506_9BACI</name>
<comment type="caution">
    <text evidence="3">The sequence shown here is derived from an EMBL/GenBank/DDBJ whole genome shotgun (WGS) entry which is preliminary data.</text>
</comment>
<evidence type="ECO:0000259" key="1">
    <source>
        <dbReference type="Pfam" id="PF00188"/>
    </source>
</evidence>
<dbReference type="CDD" id="cd05379">
    <property type="entry name" value="CAP_bacterial"/>
    <property type="match status" value="1"/>
</dbReference>
<dbReference type="SUPFAM" id="SSF55797">
    <property type="entry name" value="PR-1-like"/>
    <property type="match status" value="1"/>
</dbReference>
<dbReference type="RefSeq" id="WP_377916380.1">
    <property type="nucleotide sequence ID" value="NZ_JBHRZT010000052.1"/>
</dbReference>
<dbReference type="Gene3D" id="3.40.33.10">
    <property type="entry name" value="CAP"/>
    <property type="match status" value="1"/>
</dbReference>
<dbReference type="InterPro" id="IPR035940">
    <property type="entry name" value="CAP_sf"/>
</dbReference>
<organism evidence="3 4">
    <name type="scientific">Bacillus songklensis</name>
    <dbReference type="NCBI Taxonomy" id="1069116"/>
    <lineage>
        <taxon>Bacteria</taxon>
        <taxon>Bacillati</taxon>
        <taxon>Bacillota</taxon>
        <taxon>Bacilli</taxon>
        <taxon>Bacillales</taxon>
        <taxon>Bacillaceae</taxon>
        <taxon>Bacillus</taxon>
    </lineage>
</organism>
<feature type="domain" description="CAP-associated" evidence="2">
    <location>
        <begin position="51"/>
        <end position="190"/>
    </location>
</feature>
<protein>
    <submittedName>
        <fullName evidence="3">CAP domain-containing protein</fullName>
    </submittedName>
</protein>
<dbReference type="Pfam" id="PF14504">
    <property type="entry name" value="CAP_assoc_N"/>
    <property type="match status" value="1"/>
</dbReference>
<evidence type="ECO:0000313" key="4">
    <source>
        <dbReference type="Proteomes" id="UP001595752"/>
    </source>
</evidence>
<keyword evidence="4" id="KW-1185">Reference proteome</keyword>
<dbReference type="InterPro" id="IPR014044">
    <property type="entry name" value="CAP_dom"/>
</dbReference>